<keyword evidence="10" id="KW-0645">Protease</keyword>
<comment type="subunit">
    <text evidence="6">HflC and HflK may interact to form a multimeric complex.</text>
</comment>
<reference evidence="10" key="1">
    <citation type="journal article" date="2023" name="Int. J. Mol. Sci.">
        <title>Metagenomics Revealed a New Genus 'Candidatus Thiocaldithrix dubininis' gen. nov., sp. nov. and a New Species 'Candidatus Thiothrix putei' sp. nov. in the Family Thiotrichaceae, Some Members of Which Have Traits of Both Na+- and H+-Motive Energetics.</title>
        <authorList>
            <person name="Ravin N.V."/>
            <person name="Muntyan M.S."/>
            <person name="Smolyakov D.D."/>
            <person name="Rudenko T.S."/>
            <person name="Beletsky A.V."/>
            <person name="Mardanov A.V."/>
            <person name="Grabovich M.Y."/>
        </authorList>
    </citation>
    <scope>NUCLEOTIDE SEQUENCE</scope>
    <source>
        <strain evidence="10">GKL-01</strain>
    </source>
</reference>
<dbReference type="GO" id="GO:0008233">
    <property type="term" value="F:peptidase activity"/>
    <property type="evidence" value="ECO:0007669"/>
    <property type="project" value="UniProtKB-KW"/>
</dbReference>
<dbReference type="SUPFAM" id="SSF117892">
    <property type="entry name" value="Band 7/SPFH domain"/>
    <property type="match status" value="1"/>
</dbReference>
<dbReference type="EMBL" id="CP124755">
    <property type="protein sequence ID" value="WGZ90214.1"/>
    <property type="molecule type" value="Genomic_DNA"/>
</dbReference>
<evidence type="ECO:0000256" key="4">
    <source>
        <dbReference type="ARBA" id="ARBA00022989"/>
    </source>
</evidence>
<evidence type="ECO:0000256" key="8">
    <source>
        <dbReference type="SAM" id="MobiDB-lite"/>
    </source>
</evidence>
<evidence type="ECO:0000256" key="2">
    <source>
        <dbReference type="ARBA" id="ARBA00006971"/>
    </source>
</evidence>
<dbReference type="InterPro" id="IPR010201">
    <property type="entry name" value="HflK"/>
</dbReference>
<dbReference type="PANTHER" id="PTHR43327">
    <property type="entry name" value="STOMATIN-LIKE PROTEIN 2, MITOCHONDRIAL"/>
    <property type="match status" value="1"/>
</dbReference>
<dbReference type="PANTHER" id="PTHR43327:SF2">
    <property type="entry name" value="MODULATOR OF FTSH PROTEASE HFLK"/>
    <property type="match status" value="1"/>
</dbReference>
<dbReference type="SMART" id="SM00244">
    <property type="entry name" value="PHB"/>
    <property type="match status" value="1"/>
</dbReference>
<dbReference type="KEGG" id="tdu:QJT80_11990"/>
<dbReference type="Gene3D" id="3.30.479.30">
    <property type="entry name" value="Band 7 domain"/>
    <property type="match status" value="1"/>
</dbReference>
<feature type="compositionally biased region" description="Polar residues" evidence="8">
    <location>
        <begin position="91"/>
        <end position="101"/>
    </location>
</feature>
<name>A0AA95H8G4_9GAMM</name>
<proteinExistence type="inferred from homology"/>
<evidence type="ECO:0000259" key="9">
    <source>
        <dbReference type="SMART" id="SM00244"/>
    </source>
</evidence>
<feature type="coiled-coil region" evidence="7">
    <location>
        <begin position="207"/>
        <end position="234"/>
    </location>
</feature>
<feature type="transmembrane region" description="Helical" evidence="6">
    <location>
        <begin position="21"/>
        <end position="40"/>
    </location>
</feature>
<dbReference type="NCBIfam" id="TIGR01933">
    <property type="entry name" value="hflK"/>
    <property type="match status" value="1"/>
</dbReference>
<accession>A0AA95H8G4</accession>
<comment type="subcellular location">
    <subcellularLocation>
        <location evidence="1">Membrane</location>
        <topology evidence="1">Single-pass membrane protein</topology>
    </subcellularLocation>
</comment>
<keyword evidence="5 6" id="KW-0472">Membrane</keyword>
<organism evidence="10">
    <name type="scientific">Candidatus Thiocaldithrix dubininis</name>
    <dbReference type="NCBI Taxonomy" id="3080823"/>
    <lineage>
        <taxon>Bacteria</taxon>
        <taxon>Pseudomonadati</taxon>
        <taxon>Pseudomonadota</taxon>
        <taxon>Gammaproteobacteria</taxon>
        <taxon>Thiotrichales</taxon>
        <taxon>Thiotrichaceae</taxon>
        <taxon>Candidatus Thiocaldithrix</taxon>
    </lineage>
</organism>
<dbReference type="AlphaFoldDB" id="A0AA95H8G4"/>
<dbReference type="InterPro" id="IPR050710">
    <property type="entry name" value="Band7/mec-2_domain"/>
</dbReference>
<dbReference type="GO" id="GO:0006508">
    <property type="term" value="P:proteolysis"/>
    <property type="evidence" value="ECO:0007669"/>
    <property type="project" value="UniProtKB-KW"/>
</dbReference>
<keyword evidence="7" id="KW-0175">Coiled coil</keyword>
<evidence type="ECO:0000256" key="3">
    <source>
        <dbReference type="ARBA" id="ARBA00022692"/>
    </source>
</evidence>
<dbReference type="InterPro" id="IPR001107">
    <property type="entry name" value="Band_7"/>
</dbReference>
<evidence type="ECO:0000313" key="10">
    <source>
        <dbReference type="EMBL" id="WGZ90214.1"/>
    </source>
</evidence>
<reference evidence="10" key="2">
    <citation type="submission" date="2023-04" db="EMBL/GenBank/DDBJ databases">
        <authorList>
            <person name="Beletskiy A.V."/>
            <person name="Mardanov A.V."/>
            <person name="Ravin N.V."/>
        </authorList>
    </citation>
    <scope>NUCLEOTIDE SEQUENCE</scope>
    <source>
        <strain evidence="10">GKL-01</strain>
    </source>
</reference>
<dbReference type="Proteomes" id="UP001300672">
    <property type="component" value="Chromosome"/>
</dbReference>
<evidence type="ECO:0000256" key="1">
    <source>
        <dbReference type="ARBA" id="ARBA00004167"/>
    </source>
</evidence>
<dbReference type="GO" id="GO:0016020">
    <property type="term" value="C:membrane"/>
    <property type="evidence" value="ECO:0007669"/>
    <property type="project" value="UniProtKB-SubCell"/>
</dbReference>
<dbReference type="CDD" id="cd03404">
    <property type="entry name" value="SPFH_HflK"/>
    <property type="match status" value="1"/>
</dbReference>
<protein>
    <recommendedName>
        <fullName evidence="6">Protein HflK</fullName>
    </recommendedName>
</protein>
<evidence type="ECO:0000256" key="7">
    <source>
        <dbReference type="SAM" id="Coils"/>
    </source>
</evidence>
<gene>
    <name evidence="10" type="primary">hflK</name>
    <name evidence="10" type="ORF">QJT80_11990</name>
</gene>
<keyword evidence="4 6" id="KW-1133">Transmembrane helix</keyword>
<sequence>MPLRESSLIEKLWQPLRNIGFIPLVLLVIGIALWTTWYTIPSDSVGMLQRFGKFQNEVQPGLHFKLPLGIDTVTIVPVKRQLKQEFGFATSGATNPEQHSSNPEEESPMVTGDLNAALVEWVVQYRISDPFKYLFEIREPGTTLRDVSESVMREVVGDRTVDEVITIGRQDIEVEALKRMQDLTQRYGMGISIDQVQLKNINPPAPVQDSFNEVNQAQQEKERLINEARRDYNKVIPLAEGEKDQRIREAEGYRLKRINEAEGDVARFRAVFAQYQKAPDVTKRRLYVETLQNVLPAVQNKVVVDSDLTSPPS</sequence>
<comment type="function">
    <text evidence="6">HflC and HflK could encode or regulate a protease.</text>
</comment>
<keyword evidence="3 6" id="KW-0812">Transmembrane</keyword>
<dbReference type="InterPro" id="IPR036013">
    <property type="entry name" value="Band_7/SPFH_dom_sf"/>
</dbReference>
<dbReference type="Pfam" id="PF01145">
    <property type="entry name" value="Band_7"/>
    <property type="match status" value="1"/>
</dbReference>
<feature type="region of interest" description="Disordered" evidence="8">
    <location>
        <begin position="89"/>
        <end position="109"/>
    </location>
</feature>
<evidence type="ECO:0000256" key="5">
    <source>
        <dbReference type="ARBA" id="ARBA00023136"/>
    </source>
</evidence>
<feature type="domain" description="Band 7" evidence="9">
    <location>
        <begin position="35"/>
        <end position="215"/>
    </location>
</feature>
<keyword evidence="10" id="KW-0378">Hydrolase</keyword>
<evidence type="ECO:0000256" key="6">
    <source>
        <dbReference type="RuleBase" id="RU364113"/>
    </source>
</evidence>
<comment type="similarity">
    <text evidence="2 6">Belongs to the band 7/mec-2 family. HflK subfamily.</text>
</comment>